<dbReference type="InterPro" id="IPR055288">
    <property type="entry name" value="NALCN_aux_factor_1/2"/>
</dbReference>
<evidence type="ECO:0000256" key="4">
    <source>
        <dbReference type="ARBA" id="ARBA00023136"/>
    </source>
</evidence>
<evidence type="ECO:0000256" key="1">
    <source>
        <dbReference type="ARBA" id="ARBA00004141"/>
    </source>
</evidence>
<feature type="compositionally biased region" description="Basic and acidic residues" evidence="7">
    <location>
        <begin position="284"/>
        <end position="314"/>
    </location>
</feature>
<dbReference type="EMBL" id="CAXAJV020001293">
    <property type="protein sequence ID" value="CAL7942891.1"/>
    <property type="molecule type" value="Genomic_DNA"/>
</dbReference>
<evidence type="ECO:0000313" key="9">
    <source>
        <dbReference type="EMBL" id="CAL7942891.1"/>
    </source>
</evidence>
<proteinExistence type="inferred from homology"/>
<evidence type="ECO:0000256" key="2">
    <source>
        <dbReference type="ARBA" id="ARBA00022692"/>
    </source>
</evidence>
<comment type="similarity">
    <text evidence="6">Belongs to the NALF family.</text>
</comment>
<feature type="compositionally biased region" description="Basic and acidic residues" evidence="7">
    <location>
        <begin position="852"/>
        <end position="868"/>
    </location>
</feature>
<feature type="region of interest" description="Disordered" evidence="7">
    <location>
        <begin position="384"/>
        <end position="483"/>
    </location>
</feature>
<keyword evidence="4 8" id="KW-0472">Membrane</keyword>
<feature type="region of interest" description="Disordered" evidence="7">
    <location>
        <begin position="238"/>
        <end position="341"/>
    </location>
</feature>
<keyword evidence="2 8" id="KW-0812">Transmembrane</keyword>
<comment type="subcellular location">
    <subcellularLocation>
        <location evidence="1">Membrane</location>
        <topology evidence="1">Multi-pass membrane protein</topology>
    </subcellularLocation>
</comment>
<feature type="region of interest" description="Disordered" evidence="7">
    <location>
        <begin position="125"/>
        <end position="161"/>
    </location>
</feature>
<comment type="caution">
    <text evidence="9">The sequence shown here is derived from an EMBL/GenBank/DDBJ whole genome shotgun (WGS) entry which is preliminary data.</text>
</comment>
<feature type="compositionally biased region" description="Polar residues" evidence="7">
    <location>
        <begin position="387"/>
        <end position="399"/>
    </location>
</feature>
<reference evidence="9 10" key="1">
    <citation type="submission" date="2024-08" db="EMBL/GenBank/DDBJ databases">
        <authorList>
            <person name="Will J Nash"/>
            <person name="Angela Man"/>
            <person name="Seanna McTaggart"/>
            <person name="Kendall Baker"/>
            <person name="Tom Barker"/>
            <person name="Leah Catchpole"/>
            <person name="Alex Durrant"/>
            <person name="Karim Gharbi"/>
            <person name="Naomi Irish"/>
            <person name="Gemy Kaithakottil"/>
            <person name="Debby Ku"/>
            <person name="Aaliyah Providence"/>
            <person name="Felix Shaw"/>
            <person name="David Swarbreck"/>
            <person name="Chris Watkins"/>
            <person name="Ann M. McCartney"/>
            <person name="Giulio Formenti"/>
            <person name="Alice Mouton"/>
            <person name="Noel Vella"/>
            <person name="Bjorn M von Reumont"/>
            <person name="Adriana Vella"/>
            <person name="Wilfried Haerty"/>
        </authorList>
    </citation>
    <scope>NUCLEOTIDE SEQUENCE [LARGE SCALE GENOMIC DNA]</scope>
</reference>
<name>A0ABP1NRN5_XYLVO</name>
<feature type="region of interest" description="Disordered" evidence="7">
    <location>
        <begin position="1154"/>
        <end position="1173"/>
    </location>
</feature>
<evidence type="ECO:0008006" key="11">
    <source>
        <dbReference type="Google" id="ProtNLM"/>
    </source>
</evidence>
<feature type="region of interest" description="Disordered" evidence="7">
    <location>
        <begin position="821"/>
        <end position="868"/>
    </location>
</feature>
<feature type="transmembrane region" description="Helical" evidence="8">
    <location>
        <begin position="1060"/>
        <end position="1080"/>
    </location>
</feature>
<evidence type="ECO:0000256" key="8">
    <source>
        <dbReference type="SAM" id="Phobius"/>
    </source>
</evidence>
<evidence type="ECO:0000256" key="5">
    <source>
        <dbReference type="ARBA" id="ARBA00023180"/>
    </source>
</evidence>
<evidence type="ECO:0000313" key="10">
    <source>
        <dbReference type="Proteomes" id="UP001642520"/>
    </source>
</evidence>
<evidence type="ECO:0000256" key="3">
    <source>
        <dbReference type="ARBA" id="ARBA00022989"/>
    </source>
</evidence>
<feature type="compositionally biased region" description="Basic and acidic residues" evidence="7">
    <location>
        <begin position="241"/>
        <end position="261"/>
    </location>
</feature>
<gene>
    <name evidence="9" type="ORF">XYLVIOL_LOCUS5771</name>
</gene>
<sequence length="1202" mass="137316">MRLDPPGFTGPSASNDRYPSSGLLPFYFLPRHALPRTVAGISFSRNRPLVLFVREQPATGTGAAYSSSWPNDRQFRNHRFGSTVRCCPRDIERDEEEGPETTTTRNATASRVCYHSVYQRDGARPTLGNIFEENDDRRVQDGGDDDRRSLPGEESTGAAGRSCRIANRKPRTRWKTNDRDGSIFEGSLDLSRIPATNNATDVPSVDAFPYTAYNDENDYVNESCRDIGDDSCAVSSYEIGNETRREETNFSREVRGKRTDDLETNQVLGVREKGERPRKFRGSRNRDSSSTDTKRRETLRRVESGNGGKRECHYTARFQKPITNESFEHESELSTNGPTKLSSTCGRKYGLLFILYLLAWPLVCSTNPSGQFVSSFTHNPSLGPVENLSQHNNPKISPLSSSSSSSSSSSTSSSSTSSSSSSMERQRVQYQQQQQRQQEKRQSIRDIEYGRESNEQQHRRRHEERQEDRGREQREVEPVFDSEATHPYNEYSWEVNQINPWLSACDLAGPAPADLQGSCGPPEVPKNCPVPCVITSRRDDAQFLEVIEQLEANERNCYWSIEDEEKAEESGRVDRGKTDGVRMAPEQCLFYLEESHKRDICRDDFGRTSTRSFLTPRENRYWFMSRLRLRHCCEHAVVNALAPGKGGPLENVLNGGQKCADALDKLLLVDALAARLHCEFEEVLARYDCAQPYSVIFNCTHCKEAYRKWVCSSLVPYFAHGGPQDLNSSNSWAGSRLRPCRSFCQSVEQRCPYLLPGDRAPSYPTQYAGEPTFLCRDPNIPETGEQAARALHSSGDDECCFHACSDQLPGLGICANCTDREPRRRGRTTDPPTAPRCEINPIQPASTGEEYQESRSTDKNGPDQGERYDLSTVTNMVRHQGTLLCGTGIGVGSIASVSSSDRSTASVFPQLFWLCSILTSVLGNVRKIPILWVSKIFLWFVVPLGGNGAGNDRAKSKKTDQLIDLVVRLRRCFGRVSYVGIRYGAKWLLEKWMVLERRCRSWWCCCWYWWWWRWRVRENRPCRFLASLSIPHRTRRPMIVGPASTIFAATIATASASATAIATIAVAIVVVVVVVDGPFFHSPKIHRYSFHTRSIANVHAQPWKRSFPVDPFVAECSWPRWSWWWWWLYRWWYSWKTRYDGPIGYRRRRRRRRGRRRRRRRMKEKRGWSARRKNASNVFKEDVWSSLARQRYLKLSSRKDPP</sequence>
<protein>
    <recommendedName>
        <fullName evidence="11">Transmembrane protein</fullName>
    </recommendedName>
</protein>
<accession>A0ABP1NRN5</accession>
<dbReference type="Proteomes" id="UP001642520">
    <property type="component" value="Unassembled WGS sequence"/>
</dbReference>
<keyword evidence="3 8" id="KW-1133">Transmembrane helix</keyword>
<feature type="compositionally biased region" description="Basic and acidic residues" evidence="7">
    <location>
        <begin position="437"/>
        <end position="477"/>
    </location>
</feature>
<keyword evidence="5" id="KW-0325">Glycoprotein</keyword>
<organism evidence="9 10">
    <name type="scientific">Xylocopa violacea</name>
    <name type="common">Violet carpenter bee</name>
    <name type="synonym">Apis violacea</name>
    <dbReference type="NCBI Taxonomy" id="135666"/>
    <lineage>
        <taxon>Eukaryota</taxon>
        <taxon>Metazoa</taxon>
        <taxon>Ecdysozoa</taxon>
        <taxon>Arthropoda</taxon>
        <taxon>Hexapoda</taxon>
        <taxon>Insecta</taxon>
        <taxon>Pterygota</taxon>
        <taxon>Neoptera</taxon>
        <taxon>Endopterygota</taxon>
        <taxon>Hymenoptera</taxon>
        <taxon>Apocrita</taxon>
        <taxon>Aculeata</taxon>
        <taxon>Apoidea</taxon>
        <taxon>Anthophila</taxon>
        <taxon>Apidae</taxon>
        <taxon>Xylocopa</taxon>
        <taxon>Xylocopa</taxon>
    </lineage>
</organism>
<feature type="compositionally biased region" description="Basic and acidic residues" evidence="7">
    <location>
        <begin position="135"/>
        <end position="151"/>
    </location>
</feature>
<evidence type="ECO:0000256" key="6">
    <source>
        <dbReference type="ARBA" id="ARBA00029445"/>
    </source>
</evidence>
<evidence type="ECO:0000256" key="7">
    <source>
        <dbReference type="SAM" id="MobiDB-lite"/>
    </source>
</evidence>
<keyword evidence="10" id="KW-1185">Reference proteome</keyword>
<feature type="compositionally biased region" description="Low complexity" evidence="7">
    <location>
        <begin position="400"/>
        <end position="436"/>
    </location>
</feature>
<dbReference type="PANTHER" id="PTHR15819">
    <property type="entry name" value="TRANSMEMBRANE PROTEIN FAM155"/>
    <property type="match status" value="1"/>
</dbReference>
<dbReference type="PANTHER" id="PTHR15819:SF11">
    <property type="entry name" value="MID1, ISOFORM A"/>
    <property type="match status" value="1"/>
</dbReference>